<proteinExistence type="predicted"/>
<dbReference type="AlphaFoldDB" id="A0A069NA46"/>
<dbReference type="EMBL" id="BMEG01000025">
    <property type="protein sequence ID" value="GGD98333.1"/>
    <property type="molecule type" value="Genomic_DNA"/>
</dbReference>
<dbReference type="EMBL" id="JFHE01000081">
    <property type="protein sequence ID" value="KDR25200.1"/>
    <property type="molecule type" value="Genomic_DNA"/>
</dbReference>
<keyword evidence="4" id="KW-1185">Reference proteome</keyword>
<dbReference type="Proteomes" id="UP000597138">
    <property type="component" value="Unassembled WGS sequence"/>
</dbReference>
<protein>
    <submittedName>
        <fullName evidence="2">Uncharacterized protein</fullName>
    </submittedName>
</protein>
<organism evidence="2 3">
    <name type="scientific">Caballeronia grimmiae</name>
    <dbReference type="NCBI Taxonomy" id="1071679"/>
    <lineage>
        <taxon>Bacteria</taxon>
        <taxon>Pseudomonadati</taxon>
        <taxon>Pseudomonadota</taxon>
        <taxon>Betaproteobacteria</taxon>
        <taxon>Burkholderiales</taxon>
        <taxon>Burkholderiaceae</taxon>
        <taxon>Caballeronia</taxon>
    </lineage>
</organism>
<sequence length="102" mass="10765">MALRQATLSAMGSPVATTLCAVDAGGRKLAFCDAAGVPLWLPVLFEPPVPVELPVLFESEEPEPPPHAASTATVKAVKAERRMDGNTADDCFKPDLVMFVDA</sequence>
<reference evidence="1" key="1">
    <citation type="journal article" date="2014" name="Int. J. Syst. Evol. Microbiol.">
        <title>Complete genome of a new Firmicutes species belonging to the dominant human colonic microbiota ('Ruminococcus bicirculans') reveals two chromosomes and a selective capacity to utilize plant glucans.</title>
        <authorList>
            <consortium name="NISC Comparative Sequencing Program"/>
            <person name="Wegmann U."/>
            <person name="Louis P."/>
            <person name="Goesmann A."/>
            <person name="Henrissat B."/>
            <person name="Duncan S.H."/>
            <person name="Flint H.J."/>
        </authorList>
    </citation>
    <scope>NUCLEOTIDE SEQUENCE</scope>
    <source>
        <strain evidence="1">CGMCC 1.11013</strain>
    </source>
</reference>
<reference evidence="4" key="3">
    <citation type="journal article" date="2019" name="Int. J. Syst. Evol. Microbiol.">
        <title>The Global Catalogue of Microorganisms (GCM) 10K type strain sequencing project: providing services to taxonomists for standard genome sequencing and annotation.</title>
        <authorList>
            <consortium name="The Broad Institute Genomics Platform"/>
            <consortium name="The Broad Institute Genome Sequencing Center for Infectious Disease"/>
            <person name="Wu L."/>
            <person name="Ma J."/>
        </authorList>
    </citation>
    <scope>NUCLEOTIDE SEQUENCE [LARGE SCALE GENOMIC DNA]</scope>
    <source>
        <strain evidence="4">CGMCC 1.11013</strain>
    </source>
</reference>
<evidence type="ECO:0000313" key="4">
    <source>
        <dbReference type="Proteomes" id="UP000597138"/>
    </source>
</evidence>
<gene>
    <name evidence="2" type="ORF">BG57_31795</name>
    <name evidence="1" type="ORF">GCM10010985_61370</name>
</gene>
<evidence type="ECO:0000313" key="3">
    <source>
        <dbReference type="Proteomes" id="UP000027439"/>
    </source>
</evidence>
<name>A0A069NA46_9BURK</name>
<evidence type="ECO:0000313" key="2">
    <source>
        <dbReference type="EMBL" id="KDR25200.1"/>
    </source>
</evidence>
<dbReference type="Proteomes" id="UP000027439">
    <property type="component" value="Unassembled WGS sequence"/>
</dbReference>
<reference evidence="1" key="4">
    <citation type="submission" date="2024-05" db="EMBL/GenBank/DDBJ databases">
        <authorList>
            <person name="Sun Q."/>
            <person name="Zhou Y."/>
        </authorList>
    </citation>
    <scope>NUCLEOTIDE SEQUENCE</scope>
    <source>
        <strain evidence="1">CGMCC 1.11013</strain>
    </source>
</reference>
<reference evidence="2 3" key="2">
    <citation type="submission" date="2014-03" db="EMBL/GenBank/DDBJ databases">
        <title>Draft Genome Sequences of Four Burkholderia Strains.</title>
        <authorList>
            <person name="Liu X.Y."/>
            <person name="Li C.X."/>
            <person name="Xu J.H."/>
        </authorList>
    </citation>
    <scope>NUCLEOTIDE SEQUENCE [LARGE SCALE GENOMIC DNA]</scope>
    <source>
        <strain evidence="2 3">R27</strain>
    </source>
</reference>
<evidence type="ECO:0000313" key="1">
    <source>
        <dbReference type="EMBL" id="GGD98333.1"/>
    </source>
</evidence>
<accession>A0A069NA46</accession>
<comment type="caution">
    <text evidence="2">The sequence shown here is derived from an EMBL/GenBank/DDBJ whole genome shotgun (WGS) entry which is preliminary data.</text>
</comment>